<evidence type="ECO:0000256" key="16">
    <source>
        <dbReference type="SAM" id="SignalP"/>
    </source>
</evidence>
<dbReference type="PANTHER" id="PTHR33619:SF3">
    <property type="entry name" value="POLYSACCHARIDE EXPORT PROTEIN GFCE-RELATED"/>
    <property type="match status" value="1"/>
</dbReference>
<dbReference type="Gene3D" id="3.30.1950.10">
    <property type="entry name" value="wza like domain"/>
    <property type="match status" value="1"/>
</dbReference>
<keyword evidence="13" id="KW-0998">Cell outer membrane</keyword>
<dbReference type="Gene3D" id="3.10.560.10">
    <property type="entry name" value="Outer membrane lipoprotein wza domain like"/>
    <property type="match status" value="1"/>
</dbReference>
<keyword evidence="14" id="KW-0449">Lipoprotein</keyword>
<evidence type="ECO:0000259" key="18">
    <source>
        <dbReference type="Pfam" id="PF22461"/>
    </source>
</evidence>
<sequence>MEGKSLYKCFLMAIVLLSSCTAQKKVLYLQDVKQDTILQIQKEQEIKIQPNDLLSIIVNSRDPELVSIFNLPEVRLSAGQGTSAASSQIQGHLVDADGDINFPILGRIHVGGLTRDEVADEIEKLLKSGGYVNDAVVLVKFLNFKISVIGEVNHPGTYNVSSDRITLFEALSLAGDLTIYGKRDRVMVIREVNGNRQIVYNDLRSKSVFDSPAYYLQQNDMVYVEPNKYRAGQTNINQNNSVGLWISVASFLTTIAVLIFK</sequence>
<keyword evidence="9" id="KW-0406">Ion transport</keyword>
<keyword evidence="11 15" id="KW-0472">Membrane</keyword>
<dbReference type="PANTHER" id="PTHR33619">
    <property type="entry name" value="POLYSACCHARIDE EXPORT PROTEIN GFCE-RELATED"/>
    <property type="match status" value="1"/>
</dbReference>
<evidence type="ECO:0000256" key="2">
    <source>
        <dbReference type="ARBA" id="ARBA00009450"/>
    </source>
</evidence>
<comment type="similarity">
    <text evidence="2">Belongs to the BexD/CtrA/VexA family.</text>
</comment>
<keyword evidence="7 16" id="KW-0732">Signal</keyword>
<dbReference type="Pfam" id="PF22461">
    <property type="entry name" value="SLBB_2"/>
    <property type="match status" value="1"/>
</dbReference>
<evidence type="ECO:0000256" key="15">
    <source>
        <dbReference type="SAM" id="Phobius"/>
    </source>
</evidence>
<dbReference type="AlphaFoldDB" id="A0A7G1HXP3"/>
<keyword evidence="6 15" id="KW-0812">Transmembrane</keyword>
<dbReference type="InterPro" id="IPR054765">
    <property type="entry name" value="SLBB_dom"/>
</dbReference>
<accession>A0A7G1HXP3</accession>
<evidence type="ECO:0000256" key="3">
    <source>
        <dbReference type="ARBA" id="ARBA00022448"/>
    </source>
</evidence>
<organism evidence="19 20">
    <name type="scientific">Coprobacter secundus subsp. similis</name>
    <dbReference type="NCBI Taxonomy" id="2751153"/>
    <lineage>
        <taxon>Bacteria</taxon>
        <taxon>Pseudomonadati</taxon>
        <taxon>Bacteroidota</taxon>
        <taxon>Bacteroidia</taxon>
        <taxon>Bacteroidales</taxon>
        <taxon>Barnesiellaceae</taxon>
        <taxon>Coprobacter</taxon>
    </lineage>
</organism>
<name>A0A7G1HXP3_9BACT</name>
<keyword evidence="15" id="KW-1133">Transmembrane helix</keyword>
<evidence type="ECO:0000256" key="9">
    <source>
        <dbReference type="ARBA" id="ARBA00023065"/>
    </source>
</evidence>
<evidence type="ECO:0000256" key="13">
    <source>
        <dbReference type="ARBA" id="ARBA00023237"/>
    </source>
</evidence>
<evidence type="ECO:0000256" key="6">
    <source>
        <dbReference type="ARBA" id="ARBA00022692"/>
    </source>
</evidence>
<evidence type="ECO:0000256" key="4">
    <source>
        <dbReference type="ARBA" id="ARBA00022452"/>
    </source>
</evidence>
<keyword evidence="3" id="KW-0813">Transport</keyword>
<evidence type="ECO:0000256" key="7">
    <source>
        <dbReference type="ARBA" id="ARBA00022729"/>
    </source>
</evidence>
<dbReference type="PROSITE" id="PS51257">
    <property type="entry name" value="PROKAR_LIPOPROTEIN"/>
    <property type="match status" value="1"/>
</dbReference>
<gene>
    <name evidence="19" type="ORF">Cop2CBH44_15770</name>
</gene>
<evidence type="ECO:0000256" key="10">
    <source>
        <dbReference type="ARBA" id="ARBA00023114"/>
    </source>
</evidence>
<feature type="signal peptide" evidence="16">
    <location>
        <begin position="1"/>
        <end position="24"/>
    </location>
</feature>
<protein>
    <submittedName>
        <fullName evidence="19">Polysaccharide biosynthesis protein</fullName>
    </submittedName>
</protein>
<evidence type="ECO:0000256" key="8">
    <source>
        <dbReference type="ARBA" id="ARBA00023047"/>
    </source>
</evidence>
<feature type="domain" description="Polysaccharide export protein N-terminal" evidence="17">
    <location>
        <begin position="42"/>
        <end position="140"/>
    </location>
</feature>
<dbReference type="InterPro" id="IPR003715">
    <property type="entry name" value="Poly_export_N"/>
</dbReference>
<feature type="transmembrane region" description="Helical" evidence="15">
    <location>
        <begin position="242"/>
        <end position="260"/>
    </location>
</feature>
<dbReference type="GO" id="GO:0015159">
    <property type="term" value="F:polysaccharide transmembrane transporter activity"/>
    <property type="evidence" value="ECO:0007669"/>
    <property type="project" value="InterPro"/>
</dbReference>
<feature type="domain" description="SLBB" evidence="18">
    <location>
        <begin position="145"/>
        <end position="224"/>
    </location>
</feature>
<keyword evidence="20" id="KW-1185">Reference proteome</keyword>
<keyword evidence="12" id="KW-0564">Palmitate</keyword>
<dbReference type="InterPro" id="IPR049712">
    <property type="entry name" value="Poly_export"/>
</dbReference>
<keyword evidence="10" id="KW-0626">Porin</keyword>
<evidence type="ECO:0000256" key="14">
    <source>
        <dbReference type="ARBA" id="ARBA00023288"/>
    </source>
</evidence>
<evidence type="ECO:0000256" key="11">
    <source>
        <dbReference type="ARBA" id="ARBA00023136"/>
    </source>
</evidence>
<evidence type="ECO:0000256" key="12">
    <source>
        <dbReference type="ARBA" id="ARBA00023139"/>
    </source>
</evidence>
<evidence type="ECO:0000256" key="1">
    <source>
        <dbReference type="ARBA" id="ARBA00004571"/>
    </source>
</evidence>
<dbReference type="GO" id="GO:0046930">
    <property type="term" value="C:pore complex"/>
    <property type="evidence" value="ECO:0007669"/>
    <property type="project" value="UniProtKB-KW"/>
</dbReference>
<evidence type="ECO:0000259" key="17">
    <source>
        <dbReference type="Pfam" id="PF02563"/>
    </source>
</evidence>
<evidence type="ECO:0000313" key="20">
    <source>
        <dbReference type="Proteomes" id="UP000594042"/>
    </source>
</evidence>
<dbReference type="EMBL" id="AP023322">
    <property type="protein sequence ID" value="BCI63224.1"/>
    <property type="molecule type" value="Genomic_DNA"/>
</dbReference>
<keyword evidence="5" id="KW-0762">Sugar transport</keyword>
<dbReference type="Proteomes" id="UP000594042">
    <property type="component" value="Chromosome"/>
</dbReference>
<feature type="chain" id="PRO_5028938740" evidence="16">
    <location>
        <begin position="25"/>
        <end position="261"/>
    </location>
</feature>
<keyword evidence="4" id="KW-1134">Transmembrane beta strand</keyword>
<comment type="subcellular location">
    <subcellularLocation>
        <location evidence="1">Cell outer membrane</location>
        <topology evidence="1">Multi-pass membrane protein</topology>
    </subcellularLocation>
</comment>
<proteinExistence type="inferred from homology"/>
<dbReference type="GO" id="GO:0015288">
    <property type="term" value="F:porin activity"/>
    <property type="evidence" value="ECO:0007669"/>
    <property type="project" value="UniProtKB-KW"/>
</dbReference>
<keyword evidence="8" id="KW-0625">Polysaccharide transport</keyword>
<evidence type="ECO:0000256" key="5">
    <source>
        <dbReference type="ARBA" id="ARBA00022597"/>
    </source>
</evidence>
<reference evidence="20" key="1">
    <citation type="submission" date="2020-07" db="EMBL/GenBank/DDBJ databases">
        <title>Complete genome sequencing of Coprobacter sp. strain 2CBH44.</title>
        <authorList>
            <person name="Sakamoto M."/>
            <person name="Murakami T."/>
            <person name="Mori H."/>
        </authorList>
    </citation>
    <scope>NUCLEOTIDE SEQUENCE [LARGE SCALE GENOMIC DNA]</scope>
    <source>
        <strain evidence="20">2CBH44</strain>
    </source>
</reference>
<dbReference type="Pfam" id="PF02563">
    <property type="entry name" value="Poly_export"/>
    <property type="match status" value="1"/>
</dbReference>
<evidence type="ECO:0000313" key="19">
    <source>
        <dbReference type="EMBL" id="BCI63224.1"/>
    </source>
</evidence>
<dbReference type="GO" id="GO:0009279">
    <property type="term" value="C:cell outer membrane"/>
    <property type="evidence" value="ECO:0007669"/>
    <property type="project" value="UniProtKB-SubCell"/>
</dbReference>
<dbReference type="GO" id="GO:0006811">
    <property type="term" value="P:monoatomic ion transport"/>
    <property type="evidence" value="ECO:0007669"/>
    <property type="project" value="UniProtKB-KW"/>
</dbReference>
<dbReference type="KEGG" id="copr:Cop2CBH44_15770"/>